<gene>
    <name evidence="7" type="primary">ogg</name>
    <name evidence="9" type="ORF">A4H02_02450</name>
</gene>
<dbReference type="Gene3D" id="1.10.1670.10">
    <property type="entry name" value="Helix-hairpin-Helix base-excision DNA repair enzymes (C-terminal)"/>
    <property type="match status" value="1"/>
</dbReference>
<evidence type="ECO:0000313" key="10">
    <source>
        <dbReference type="Proteomes" id="UP000094570"/>
    </source>
</evidence>
<dbReference type="NCBIfam" id="NF002305">
    <property type="entry name" value="PRK01229.1"/>
    <property type="match status" value="1"/>
</dbReference>
<evidence type="ECO:0000256" key="7">
    <source>
        <dbReference type="HAMAP-Rule" id="MF_00241"/>
    </source>
</evidence>
<dbReference type="SMART" id="SM00478">
    <property type="entry name" value="ENDO3c"/>
    <property type="match status" value="1"/>
</dbReference>
<dbReference type="Pfam" id="PF22175">
    <property type="entry name" value="Ogg-HhH"/>
    <property type="match status" value="1"/>
</dbReference>
<dbReference type="CDD" id="cd00056">
    <property type="entry name" value="ENDO3c"/>
    <property type="match status" value="1"/>
</dbReference>
<reference evidence="10" key="1">
    <citation type="submission" date="2016-04" db="EMBL/GenBank/DDBJ databases">
        <title>The genome sequence project of a novel Fervidobacterium isolate from a hot spring in Thailand.</title>
        <authorList>
            <person name="Gonzalez J.M."/>
            <person name="Cuecas A."/>
            <person name="Kanoksilapatham W."/>
        </authorList>
    </citation>
    <scope>NUCLEOTIDE SEQUENCE [LARGE SCALE GENOMIC DNA]</scope>
    <source>
        <strain evidence="10">FC2004</strain>
    </source>
</reference>
<dbReference type="SUPFAM" id="SSF48150">
    <property type="entry name" value="DNA-glycosylase"/>
    <property type="match status" value="1"/>
</dbReference>
<evidence type="ECO:0000256" key="2">
    <source>
        <dbReference type="ARBA" id="ARBA00022801"/>
    </source>
</evidence>
<dbReference type="Proteomes" id="UP000094570">
    <property type="component" value="Unassembled WGS sequence"/>
</dbReference>
<keyword evidence="6 7" id="KW-0326">Glycosidase</keyword>
<dbReference type="GO" id="GO:0016799">
    <property type="term" value="F:hydrolase activity, hydrolyzing N-glycosyl compounds"/>
    <property type="evidence" value="ECO:0007669"/>
    <property type="project" value="UniProtKB-UniRule"/>
</dbReference>
<name>A0A1E3G4N8_9BACT</name>
<keyword evidence="4 7" id="KW-0456">Lyase</keyword>
<dbReference type="EC" id="3.2.2.-" evidence="7"/>
<sequence length="205" mass="24179">MERLLQDLEKIRAEARPLVEARWTEFEKLRLEGSEDDLYGELCFCILTANWSAQGGIRAQKLIGHGFSTMSFEELAEKLRTVGHRYPEARAKYIVENRWLLGKLREIIAQPDPREFIVKNVKGLGWKESSHFLRNVAFPDYAILDKHVLRTMHSYGLIDEIPKGWTRKKYLDYEERLRKVADAFGEPLGKFDLYLWYMIKKRVDK</sequence>
<comment type="caution">
    <text evidence="9">The sequence shown here is derived from an EMBL/GenBank/DDBJ whole genome shotgun (WGS) entry which is preliminary data.</text>
</comment>
<protein>
    <recommendedName>
        <fullName evidence="7">8-oxoguanine DNA glycosylase/AP lyase</fullName>
    </recommendedName>
    <domain>
        <recommendedName>
            <fullName evidence="7">8-oxoguanine DNA glycosylase</fullName>
            <shortName evidence="7">8-oxoG DNA glycosylase</shortName>
            <ecNumber evidence="7">3.2.2.-</ecNumber>
        </recommendedName>
    </domain>
    <domain>
        <recommendedName>
            <fullName evidence="7">DNA-(apurinic or apyrimidinic site) lyase</fullName>
            <shortName evidence="7">AP lyase</shortName>
            <ecNumber evidence="7">4.2.99.18</ecNumber>
        </recommendedName>
    </domain>
</protein>
<feature type="domain" description="HhH-GPD" evidence="8">
    <location>
        <begin position="47"/>
        <end position="187"/>
    </location>
</feature>
<evidence type="ECO:0000256" key="6">
    <source>
        <dbReference type="ARBA" id="ARBA00023295"/>
    </source>
</evidence>
<feature type="active site" evidence="7">
    <location>
        <position position="145"/>
    </location>
</feature>
<evidence type="ECO:0000259" key="8">
    <source>
        <dbReference type="SMART" id="SM00478"/>
    </source>
</evidence>
<dbReference type="InterPro" id="IPR012092">
    <property type="entry name" value="DNA_glyclase/AP_lyase_Ogg"/>
</dbReference>
<dbReference type="PIRSF" id="PIRSF005954">
    <property type="entry name" value="Thrmst_ogg"/>
    <property type="match status" value="1"/>
</dbReference>
<dbReference type="RefSeq" id="WP_069292624.1">
    <property type="nucleotide sequence ID" value="NZ_CP140110.1"/>
</dbReference>
<keyword evidence="3 7" id="KW-0234">DNA repair</keyword>
<evidence type="ECO:0000313" key="9">
    <source>
        <dbReference type="EMBL" id="ODN31199.1"/>
    </source>
</evidence>
<feature type="site" description="Important for guanine/8-oxoguanine distinction" evidence="7">
    <location>
        <position position="205"/>
    </location>
</feature>
<evidence type="ECO:0000256" key="4">
    <source>
        <dbReference type="ARBA" id="ARBA00023239"/>
    </source>
</evidence>
<dbReference type="InterPro" id="IPR003265">
    <property type="entry name" value="HhH-GPD_domain"/>
</dbReference>
<comment type="catalytic activity">
    <reaction evidence="7">
        <text>2'-deoxyribonucleotide-(2'-deoxyribose 5'-phosphate)-2'-deoxyribonucleotide-DNA = a 3'-end 2'-deoxyribonucleotide-(2,3-dehydro-2,3-deoxyribose 5'-phosphate)-DNA + a 5'-end 5'-phospho-2'-deoxyribonucleoside-DNA + H(+)</text>
        <dbReference type="Rhea" id="RHEA:66592"/>
        <dbReference type="Rhea" id="RHEA-COMP:13180"/>
        <dbReference type="Rhea" id="RHEA-COMP:16897"/>
        <dbReference type="Rhea" id="RHEA-COMP:17067"/>
        <dbReference type="ChEBI" id="CHEBI:15378"/>
        <dbReference type="ChEBI" id="CHEBI:136412"/>
        <dbReference type="ChEBI" id="CHEBI:157695"/>
        <dbReference type="ChEBI" id="CHEBI:167181"/>
        <dbReference type="EC" id="4.2.99.18"/>
    </reaction>
</comment>
<evidence type="ECO:0000256" key="3">
    <source>
        <dbReference type="ARBA" id="ARBA00023204"/>
    </source>
</evidence>
<keyword evidence="10" id="KW-1185">Reference proteome</keyword>
<dbReference type="GO" id="GO:0006284">
    <property type="term" value="P:base-excision repair"/>
    <property type="evidence" value="ECO:0007669"/>
    <property type="project" value="UniProtKB-UniRule"/>
</dbReference>
<accession>A0A1E3G4N8</accession>
<dbReference type="OrthoDB" id="12078at2"/>
<evidence type="ECO:0000256" key="5">
    <source>
        <dbReference type="ARBA" id="ARBA00023268"/>
    </source>
</evidence>
<dbReference type="InterPro" id="IPR011257">
    <property type="entry name" value="DNA_glycosylase"/>
</dbReference>
<proteinExistence type="inferred from homology"/>
<dbReference type="GO" id="GO:0140078">
    <property type="term" value="F:class I DNA-(apurinic or apyrimidinic site) endonuclease activity"/>
    <property type="evidence" value="ECO:0007669"/>
    <property type="project" value="UniProtKB-EC"/>
</dbReference>
<evidence type="ECO:0000256" key="1">
    <source>
        <dbReference type="ARBA" id="ARBA00022763"/>
    </source>
</evidence>
<dbReference type="InterPro" id="IPR023170">
    <property type="entry name" value="HhH_base_excis_C"/>
</dbReference>
<dbReference type="EMBL" id="LWAF01000002">
    <property type="protein sequence ID" value="ODN31199.1"/>
    <property type="molecule type" value="Genomic_DNA"/>
</dbReference>
<keyword evidence="1 7" id="KW-0227">DNA damage</keyword>
<feature type="active site" evidence="7">
    <location>
        <position position="127"/>
    </location>
</feature>
<comment type="function">
    <text evidence="7">Catalyzes the excision of an oxidatively damaged form of guanine (7,8-dihydro-8-oxoguanine = 8-oxoG) from DNA. Also cleaves the DNA backbone at apurinic/apyrimidinic sites (AP sites).</text>
</comment>
<dbReference type="HAMAP" id="MF_00241">
    <property type="entry name" value="Ogg"/>
    <property type="match status" value="1"/>
</dbReference>
<dbReference type="AlphaFoldDB" id="A0A1E3G4N8"/>
<keyword evidence="2 7" id="KW-0378">Hydrolase</keyword>
<dbReference type="STRING" id="1008305.A4H02_02450"/>
<organism evidence="9 10">
    <name type="scientific">Fervidobacterium thailandense</name>
    <dbReference type="NCBI Taxonomy" id="1008305"/>
    <lineage>
        <taxon>Bacteria</taxon>
        <taxon>Thermotogati</taxon>
        <taxon>Thermotogota</taxon>
        <taxon>Thermotogae</taxon>
        <taxon>Thermotogales</taxon>
        <taxon>Fervidobacteriaceae</taxon>
        <taxon>Fervidobacterium</taxon>
    </lineage>
</organism>
<dbReference type="Gene3D" id="1.10.340.30">
    <property type="entry name" value="Hypothetical protein, domain 2"/>
    <property type="match status" value="1"/>
</dbReference>
<comment type="similarity">
    <text evidence="7">Belongs to the type-2 OGG1 family.</text>
</comment>
<keyword evidence="5 7" id="KW-0511">Multifunctional enzyme</keyword>
<dbReference type="EC" id="4.2.99.18" evidence="7"/>